<evidence type="ECO:0000256" key="3">
    <source>
        <dbReference type="ARBA" id="ARBA00022801"/>
    </source>
</evidence>
<feature type="active site" evidence="7">
    <location>
        <position position="159"/>
    </location>
</feature>
<dbReference type="InterPro" id="IPR018044">
    <property type="entry name" value="Peptidase_S11"/>
</dbReference>
<keyword evidence="2" id="KW-0732">Signal</keyword>
<dbReference type="Pfam" id="PF00768">
    <property type="entry name" value="Peptidase_S11"/>
    <property type="match status" value="1"/>
</dbReference>
<keyword evidence="5" id="KW-0573">Peptidoglycan synthesis</keyword>
<organism evidence="12 13">
    <name type="scientific">candidate division WWE3 bacterium CG10_big_fil_rev_8_21_14_0_10_32_10</name>
    <dbReference type="NCBI Taxonomy" id="1975090"/>
    <lineage>
        <taxon>Bacteria</taxon>
        <taxon>Katanobacteria</taxon>
    </lineage>
</organism>
<comment type="similarity">
    <text evidence="1 9">Belongs to the peptidase S11 family.</text>
</comment>
<gene>
    <name evidence="12" type="ORF">COV24_04040</name>
</gene>
<dbReference type="SUPFAM" id="SSF56601">
    <property type="entry name" value="beta-lactamase/transpeptidase-like"/>
    <property type="match status" value="1"/>
</dbReference>
<evidence type="ECO:0000256" key="9">
    <source>
        <dbReference type="RuleBase" id="RU004016"/>
    </source>
</evidence>
<evidence type="ECO:0000256" key="5">
    <source>
        <dbReference type="ARBA" id="ARBA00022984"/>
    </source>
</evidence>
<evidence type="ECO:0000313" key="13">
    <source>
        <dbReference type="Proteomes" id="UP000230214"/>
    </source>
</evidence>
<accession>A0A2H0R9P0</accession>
<dbReference type="Gene3D" id="3.40.710.10">
    <property type="entry name" value="DD-peptidase/beta-lactamase superfamily"/>
    <property type="match status" value="1"/>
</dbReference>
<evidence type="ECO:0000256" key="10">
    <source>
        <dbReference type="SAM" id="Phobius"/>
    </source>
</evidence>
<dbReference type="AlphaFoldDB" id="A0A2H0R9P0"/>
<protein>
    <recommendedName>
        <fullName evidence="11">Peptidase S11 D-alanyl-D-alanine carboxypeptidase A N-terminal domain-containing protein</fullName>
    </recommendedName>
</protein>
<comment type="caution">
    <text evidence="12">The sequence shown here is derived from an EMBL/GenBank/DDBJ whole genome shotgun (WGS) entry which is preliminary data.</text>
</comment>
<dbReference type="Proteomes" id="UP000230214">
    <property type="component" value="Unassembled WGS sequence"/>
</dbReference>
<name>A0A2H0R9P0_UNCKA</name>
<feature type="active site" description="Acyl-ester intermediate" evidence="7">
    <location>
        <position position="104"/>
    </location>
</feature>
<feature type="active site" description="Proton acceptor" evidence="7">
    <location>
        <position position="107"/>
    </location>
</feature>
<sequence length="325" mass="36760">MLKSIYIFSLLFFIIICIIPFRDYSITYLEPKINATEKKDPEDRFVTTALKKEYVEESLIYFTEAKDLNKDAPMVSAESALVIDMNTNKIIYAKNEEVKKPVASLAKVMTAIIAVEHAKMDEKIKISSTAAKVGENTMGLKKDEKFTLEELLYGLILDSGNDSAYAIAEHVGKTEQEFVKFMNRKANLLGAYNTKFVDSSGLNSQNKEFYSTAIDMAKMAVYSQNNHKELKKIYATFIKELPETEEHEYKYLENQTNLLTTYPGDGGMKTGYTEEAGVCLISYAENDGKKVLVVILYSTDRRGDSILLLDYGFNQLGVHVEHNLL</sequence>
<dbReference type="GO" id="GO:0006508">
    <property type="term" value="P:proteolysis"/>
    <property type="evidence" value="ECO:0007669"/>
    <property type="project" value="InterPro"/>
</dbReference>
<keyword evidence="6" id="KW-0961">Cell wall biogenesis/degradation</keyword>
<dbReference type="PANTHER" id="PTHR21581:SF33">
    <property type="entry name" value="D-ALANYL-D-ALANINE CARBOXYPEPTIDASE DACB"/>
    <property type="match status" value="1"/>
</dbReference>
<dbReference type="GO" id="GO:0008360">
    <property type="term" value="P:regulation of cell shape"/>
    <property type="evidence" value="ECO:0007669"/>
    <property type="project" value="UniProtKB-KW"/>
</dbReference>
<evidence type="ECO:0000256" key="6">
    <source>
        <dbReference type="ARBA" id="ARBA00023316"/>
    </source>
</evidence>
<evidence type="ECO:0000256" key="4">
    <source>
        <dbReference type="ARBA" id="ARBA00022960"/>
    </source>
</evidence>
<dbReference type="EMBL" id="PCXU01000035">
    <property type="protein sequence ID" value="PIR43187.1"/>
    <property type="molecule type" value="Genomic_DNA"/>
</dbReference>
<dbReference type="InterPro" id="IPR001967">
    <property type="entry name" value="Peptidase_S11_N"/>
</dbReference>
<dbReference type="GO" id="GO:0009252">
    <property type="term" value="P:peptidoglycan biosynthetic process"/>
    <property type="evidence" value="ECO:0007669"/>
    <property type="project" value="UniProtKB-KW"/>
</dbReference>
<proteinExistence type="inferred from homology"/>
<keyword evidence="10" id="KW-1133">Transmembrane helix</keyword>
<evidence type="ECO:0000313" key="12">
    <source>
        <dbReference type="EMBL" id="PIR43187.1"/>
    </source>
</evidence>
<dbReference type="PANTHER" id="PTHR21581">
    <property type="entry name" value="D-ALANYL-D-ALANINE CARBOXYPEPTIDASE"/>
    <property type="match status" value="1"/>
</dbReference>
<evidence type="ECO:0000256" key="1">
    <source>
        <dbReference type="ARBA" id="ARBA00007164"/>
    </source>
</evidence>
<evidence type="ECO:0000256" key="2">
    <source>
        <dbReference type="ARBA" id="ARBA00022729"/>
    </source>
</evidence>
<dbReference type="InterPro" id="IPR012338">
    <property type="entry name" value="Beta-lactam/transpept-like"/>
</dbReference>
<dbReference type="PRINTS" id="PR00725">
    <property type="entry name" value="DADACBPTASE1"/>
</dbReference>
<keyword evidence="10" id="KW-0812">Transmembrane</keyword>
<feature type="transmembrane region" description="Helical" evidence="10">
    <location>
        <begin position="6"/>
        <end position="24"/>
    </location>
</feature>
<feature type="domain" description="Peptidase S11 D-alanyl-D-alanine carboxypeptidase A N-terminal" evidence="11">
    <location>
        <begin position="70"/>
        <end position="296"/>
    </location>
</feature>
<evidence type="ECO:0000256" key="8">
    <source>
        <dbReference type="PIRSR" id="PIRSR618044-2"/>
    </source>
</evidence>
<dbReference type="GO" id="GO:0009002">
    <property type="term" value="F:serine-type D-Ala-D-Ala carboxypeptidase activity"/>
    <property type="evidence" value="ECO:0007669"/>
    <property type="project" value="InterPro"/>
</dbReference>
<evidence type="ECO:0000256" key="7">
    <source>
        <dbReference type="PIRSR" id="PIRSR618044-1"/>
    </source>
</evidence>
<keyword evidence="3" id="KW-0378">Hydrolase</keyword>
<evidence type="ECO:0000259" key="11">
    <source>
        <dbReference type="Pfam" id="PF00768"/>
    </source>
</evidence>
<feature type="binding site" evidence="8">
    <location>
        <position position="269"/>
    </location>
    <ligand>
        <name>substrate</name>
    </ligand>
</feature>
<keyword evidence="4" id="KW-0133">Cell shape</keyword>
<keyword evidence="10" id="KW-0472">Membrane</keyword>
<reference evidence="12 13" key="1">
    <citation type="submission" date="2017-09" db="EMBL/GenBank/DDBJ databases">
        <title>Depth-based differentiation of microbial function through sediment-hosted aquifers and enrichment of novel symbionts in the deep terrestrial subsurface.</title>
        <authorList>
            <person name="Probst A.J."/>
            <person name="Ladd B."/>
            <person name="Jarett J.K."/>
            <person name="Geller-Mcgrath D.E."/>
            <person name="Sieber C.M."/>
            <person name="Emerson J.B."/>
            <person name="Anantharaman K."/>
            <person name="Thomas B.C."/>
            <person name="Malmstrom R."/>
            <person name="Stieglmeier M."/>
            <person name="Klingl A."/>
            <person name="Woyke T."/>
            <person name="Ryan C.M."/>
            <person name="Banfield J.F."/>
        </authorList>
    </citation>
    <scope>NUCLEOTIDE SEQUENCE [LARGE SCALE GENOMIC DNA]</scope>
    <source>
        <strain evidence="12">CG10_big_fil_rev_8_21_14_0_10_32_10</strain>
    </source>
</reference>
<dbReference type="GO" id="GO:0071555">
    <property type="term" value="P:cell wall organization"/>
    <property type="evidence" value="ECO:0007669"/>
    <property type="project" value="UniProtKB-KW"/>
</dbReference>